<evidence type="ECO:0000313" key="3">
    <source>
        <dbReference type="EMBL" id="AFK47897.1"/>
    </source>
</evidence>
<accession>I3T5V5</accession>
<dbReference type="Gene3D" id="3.30.70.100">
    <property type="match status" value="2"/>
</dbReference>
<dbReference type="InterPro" id="IPR036163">
    <property type="entry name" value="HMA_dom_sf"/>
</dbReference>
<sequence length="290" mass="31455">MHCEGCASKIVKNLRAFKGVETVKAESNTGKVTVSGKVGPTKLRDSLAEKIKKKVELVSPQPKKEKEKAENKDKDTETNNKAEKKTEEKKINKDKQAVTTAVLEVPLHCQGCIDRIGKFVLKTKGVEEMSMDKEKDTVTVKGTMEVKALVGNLTERLRKKVEVVPPKKDKDNDNKEEGAGGGKKKNKGNGGGEGGGDNNEKDEGVDGKLIEHNMRGYLAPAAAFGFGGYGYNNGYGYGPYAGGNIGGGYNYGPPGPVHPEQFHHFQLMHAQQPPPHQMFSDENPNACSVM</sequence>
<name>I3T5V5_LOTJA</name>
<evidence type="ECO:0000259" key="2">
    <source>
        <dbReference type="PROSITE" id="PS50846"/>
    </source>
</evidence>
<dbReference type="InterPro" id="IPR006121">
    <property type="entry name" value="HMA_dom"/>
</dbReference>
<dbReference type="SUPFAM" id="SSF55008">
    <property type="entry name" value="HMA, heavy metal-associated domain"/>
    <property type="match status" value="2"/>
</dbReference>
<proteinExistence type="evidence at transcript level"/>
<evidence type="ECO:0000256" key="1">
    <source>
        <dbReference type="SAM" id="MobiDB-lite"/>
    </source>
</evidence>
<dbReference type="PANTHER" id="PTHR46413">
    <property type="entry name" value="HEAVY METAL-ASSOCIATED ISOPRENYLATED PLANT PROTEIN 6"/>
    <property type="match status" value="1"/>
</dbReference>
<dbReference type="EMBL" id="BT148103">
    <property type="protein sequence ID" value="AFK47897.1"/>
    <property type="molecule type" value="mRNA"/>
</dbReference>
<dbReference type="CDD" id="cd00371">
    <property type="entry name" value="HMA"/>
    <property type="match status" value="2"/>
</dbReference>
<reference evidence="3" key="1">
    <citation type="submission" date="2012-05" db="EMBL/GenBank/DDBJ databases">
        <authorList>
            <person name="Krishnakumar V."/>
            <person name="Cheung F."/>
            <person name="Xiao Y."/>
            <person name="Chan A."/>
            <person name="Moskal W.A."/>
            <person name="Town C.D."/>
        </authorList>
    </citation>
    <scope>NUCLEOTIDE SEQUENCE</scope>
</reference>
<dbReference type="Pfam" id="PF00403">
    <property type="entry name" value="HMA"/>
    <property type="match status" value="2"/>
</dbReference>
<dbReference type="PANTHER" id="PTHR46413:SF2">
    <property type="entry name" value="HEAVY METAL-ASSOCIATED ISOPRENYLATED PLANT PROTEIN 3"/>
    <property type="match status" value="1"/>
</dbReference>
<feature type="domain" description="HMA" evidence="2">
    <location>
        <begin position="1"/>
        <end position="63"/>
    </location>
</feature>
<dbReference type="AlphaFoldDB" id="I3T5V5"/>
<feature type="compositionally biased region" description="Gly residues" evidence="1">
    <location>
        <begin position="188"/>
        <end position="197"/>
    </location>
</feature>
<dbReference type="GO" id="GO:0046872">
    <property type="term" value="F:metal ion binding"/>
    <property type="evidence" value="ECO:0007669"/>
    <property type="project" value="InterPro"/>
</dbReference>
<organism evidence="3">
    <name type="scientific">Lotus japonicus</name>
    <name type="common">Lotus corniculatus var. japonicus</name>
    <dbReference type="NCBI Taxonomy" id="34305"/>
    <lineage>
        <taxon>Eukaryota</taxon>
        <taxon>Viridiplantae</taxon>
        <taxon>Streptophyta</taxon>
        <taxon>Embryophyta</taxon>
        <taxon>Tracheophyta</taxon>
        <taxon>Spermatophyta</taxon>
        <taxon>Magnoliopsida</taxon>
        <taxon>eudicotyledons</taxon>
        <taxon>Gunneridae</taxon>
        <taxon>Pentapetalae</taxon>
        <taxon>rosids</taxon>
        <taxon>fabids</taxon>
        <taxon>Fabales</taxon>
        <taxon>Fabaceae</taxon>
        <taxon>Papilionoideae</taxon>
        <taxon>50 kb inversion clade</taxon>
        <taxon>NPAAA clade</taxon>
        <taxon>Hologalegina</taxon>
        <taxon>robinioid clade</taxon>
        <taxon>Loteae</taxon>
        <taxon>Lotus</taxon>
    </lineage>
</organism>
<feature type="region of interest" description="Disordered" evidence="1">
    <location>
        <begin position="160"/>
        <end position="204"/>
    </location>
</feature>
<dbReference type="PROSITE" id="PS50846">
    <property type="entry name" value="HMA_2"/>
    <property type="match status" value="2"/>
</dbReference>
<feature type="domain" description="HMA" evidence="2">
    <location>
        <begin position="98"/>
        <end position="169"/>
    </location>
</feature>
<feature type="region of interest" description="Disordered" evidence="1">
    <location>
        <begin position="53"/>
        <end position="94"/>
    </location>
</feature>
<dbReference type="InterPro" id="IPR044594">
    <property type="entry name" value="HIPP01/3/5/6"/>
</dbReference>
<feature type="compositionally biased region" description="Basic and acidic residues" evidence="1">
    <location>
        <begin position="160"/>
        <end position="178"/>
    </location>
</feature>
<protein>
    <recommendedName>
        <fullName evidence="2">HMA domain-containing protein</fullName>
    </recommendedName>
</protein>